<accession>A0A144MD78</accession>
<evidence type="ECO:0008006" key="3">
    <source>
        <dbReference type="Google" id="ProtNLM"/>
    </source>
</evidence>
<proteinExistence type="predicted"/>
<evidence type="ECO:0000313" key="2">
    <source>
        <dbReference type="Proteomes" id="UP000075950"/>
    </source>
</evidence>
<name>A0A144MD78_BRELN</name>
<sequence>MYMSTAEFDRLPRLRSALDRQGNPMSVAAFLDVLKQVAAPGSEALTAGERDYLLENTDLTEKDLSSEGLAAARLRIAEDRALAEEEAVESSLTTKQVAELLGKHAPAIRRYKGSGELYALPTAAGRDTLYPAWQFVDGKKTPGLSEIIPLFPQYTHPLEVQQFMTEPHEELGERSPVQWLNAGGDTQAVADLVEELSYE</sequence>
<evidence type="ECO:0000313" key="1">
    <source>
        <dbReference type="EMBL" id="AMT92906.1"/>
    </source>
</evidence>
<organism evidence="1 2">
    <name type="scientific">Brevibacterium linens</name>
    <dbReference type="NCBI Taxonomy" id="1703"/>
    <lineage>
        <taxon>Bacteria</taxon>
        <taxon>Bacillati</taxon>
        <taxon>Actinomycetota</taxon>
        <taxon>Actinomycetes</taxon>
        <taxon>Micrococcales</taxon>
        <taxon>Brevibacteriaceae</taxon>
        <taxon>Brevibacterium</taxon>
    </lineage>
</organism>
<protein>
    <recommendedName>
        <fullName evidence="3">DNA-binding protein</fullName>
    </recommendedName>
</protein>
<dbReference type="EMBL" id="CP014869">
    <property type="protein sequence ID" value="AMT92906.1"/>
    <property type="molecule type" value="Genomic_DNA"/>
</dbReference>
<dbReference type="Proteomes" id="UP000075950">
    <property type="component" value="Chromosome"/>
</dbReference>
<gene>
    <name evidence="1" type="ORF">A2T55_03105</name>
</gene>
<dbReference type="AlphaFoldDB" id="A0A144MD78"/>
<dbReference type="KEGG" id="bly:A2T55_03105"/>
<reference evidence="2" key="1">
    <citation type="submission" date="2016-03" db="EMBL/GenBank/DDBJ databases">
        <authorList>
            <person name="Ploux O."/>
        </authorList>
    </citation>
    <scope>NUCLEOTIDE SEQUENCE [LARGE SCALE GENOMIC DNA]</scope>
    <source>
        <strain evidence="2">BS258</strain>
    </source>
</reference>